<organism evidence="2 3">
    <name type="scientific">Brevirhabdus pacifica</name>
    <dbReference type="NCBI Taxonomy" id="1267768"/>
    <lineage>
        <taxon>Bacteria</taxon>
        <taxon>Pseudomonadati</taxon>
        <taxon>Pseudomonadota</taxon>
        <taxon>Alphaproteobacteria</taxon>
        <taxon>Rhodobacterales</taxon>
        <taxon>Paracoccaceae</taxon>
        <taxon>Brevirhabdus</taxon>
    </lineage>
</organism>
<gene>
    <name evidence="2" type="ORF">BV394_00535</name>
</gene>
<proteinExistence type="predicted"/>
<dbReference type="STRING" id="1267768.BV394_00535"/>
<dbReference type="InterPro" id="IPR000182">
    <property type="entry name" value="GNAT_dom"/>
</dbReference>
<dbReference type="PROSITE" id="PS51186">
    <property type="entry name" value="GNAT"/>
    <property type="match status" value="1"/>
</dbReference>
<keyword evidence="3" id="KW-1185">Reference proteome</keyword>
<feature type="domain" description="N-acetyltransferase" evidence="1">
    <location>
        <begin position="15"/>
        <end position="152"/>
    </location>
</feature>
<dbReference type="AlphaFoldDB" id="A0A1U7DLM1"/>
<dbReference type="Pfam" id="PF00583">
    <property type="entry name" value="Acetyltransf_1"/>
    <property type="match status" value="1"/>
</dbReference>
<name>A0A1U7DLM1_9RHOB</name>
<dbReference type="InterPro" id="IPR016181">
    <property type="entry name" value="Acyl_CoA_acyltransferase"/>
</dbReference>
<sequence>MTPPAAKSAADGGAVAVAGNAAVKISPRVQAAEAAEAEARHEALLELLGGTPLGVIYLIGPRRSPIGYIALSFGHSIARGGIIGSVEEFYLRRALRGRGIGTEVLGNLLRALSSHGLRALRVETEADAPGAGLFRRLGFREAAGQRVLTRAL</sequence>
<protein>
    <recommendedName>
        <fullName evidence="1">N-acetyltransferase domain-containing protein</fullName>
    </recommendedName>
</protein>
<dbReference type="CDD" id="cd04301">
    <property type="entry name" value="NAT_SF"/>
    <property type="match status" value="1"/>
</dbReference>
<dbReference type="SUPFAM" id="SSF55729">
    <property type="entry name" value="Acyl-CoA N-acyltransferases (Nat)"/>
    <property type="match status" value="1"/>
</dbReference>
<accession>A0A1U7DLM1</accession>
<evidence type="ECO:0000313" key="2">
    <source>
        <dbReference type="EMBL" id="APX90872.1"/>
    </source>
</evidence>
<dbReference type="Gene3D" id="3.40.630.30">
    <property type="match status" value="1"/>
</dbReference>
<dbReference type="GO" id="GO:0016747">
    <property type="term" value="F:acyltransferase activity, transferring groups other than amino-acyl groups"/>
    <property type="evidence" value="ECO:0007669"/>
    <property type="project" value="InterPro"/>
</dbReference>
<reference evidence="2 3" key="1">
    <citation type="submission" date="2017-01" db="EMBL/GenBank/DDBJ databases">
        <title>Genomic analysis of Xuhuaishuia manganoxidans DY6-4.</title>
        <authorList>
            <person name="Wang X."/>
        </authorList>
    </citation>
    <scope>NUCLEOTIDE SEQUENCE [LARGE SCALE GENOMIC DNA]</scope>
    <source>
        <strain evidence="2 3">DY6-4</strain>
    </source>
</reference>
<evidence type="ECO:0000259" key="1">
    <source>
        <dbReference type="PROSITE" id="PS51186"/>
    </source>
</evidence>
<evidence type="ECO:0000313" key="3">
    <source>
        <dbReference type="Proteomes" id="UP000187266"/>
    </source>
</evidence>
<dbReference type="OrthoDB" id="9805924at2"/>
<dbReference type="Proteomes" id="UP000187266">
    <property type="component" value="Chromosome"/>
</dbReference>
<dbReference type="EMBL" id="CP019124">
    <property type="protein sequence ID" value="APX90872.1"/>
    <property type="molecule type" value="Genomic_DNA"/>
</dbReference>